<evidence type="ECO:0000256" key="5">
    <source>
        <dbReference type="ARBA" id="ARBA00022741"/>
    </source>
</evidence>
<dbReference type="Pfam" id="PF02518">
    <property type="entry name" value="HATPase_c"/>
    <property type="match status" value="1"/>
</dbReference>
<proteinExistence type="predicted"/>
<gene>
    <name evidence="11" type="ORF">GCM10010411_22190</name>
</gene>
<feature type="transmembrane region" description="Helical" evidence="9">
    <location>
        <begin position="26"/>
        <end position="43"/>
    </location>
</feature>
<organism evidence="11 12">
    <name type="scientific">Actinomadura fulvescens</name>
    <dbReference type="NCBI Taxonomy" id="46160"/>
    <lineage>
        <taxon>Bacteria</taxon>
        <taxon>Bacillati</taxon>
        <taxon>Actinomycetota</taxon>
        <taxon>Actinomycetes</taxon>
        <taxon>Streptosporangiales</taxon>
        <taxon>Thermomonosporaceae</taxon>
        <taxon>Actinomadura</taxon>
    </lineage>
</organism>
<dbReference type="InterPro" id="IPR050482">
    <property type="entry name" value="Sensor_HK_TwoCompSys"/>
</dbReference>
<keyword evidence="6" id="KW-0418">Kinase</keyword>
<dbReference type="Proteomes" id="UP001501509">
    <property type="component" value="Unassembled WGS sequence"/>
</dbReference>
<evidence type="ECO:0000256" key="1">
    <source>
        <dbReference type="ARBA" id="ARBA00000085"/>
    </source>
</evidence>
<keyword evidence="7" id="KW-0067">ATP-binding</keyword>
<name>A0ABN3PKQ7_9ACTN</name>
<evidence type="ECO:0000256" key="7">
    <source>
        <dbReference type="ARBA" id="ARBA00022840"/>
    </source>
</evidence>
<keyword evidence="5" id="KW-0547">Nucleotide-binding</keyword>
<dbReference type="PANTHER" id="PTHR24421:SF10">
    <property type="entry name" value="NITRATE_NITRITE SENSOR PROTEIN NARQ"/>
    <property type="match status" value="1"/>
</dbReference>
<keyword evidence="8" id="KW-0902">Two-component regulatory system</keyword>
<reference evidence="11 12" key="1">
    <citation type="journal article" date="2019" name="Int. J. Syst. Evol. Microbiol.">
        <title>The Global Catalogue of Microorganisms (GCM) 10K type strain sequencing project: providing services to taxonomists for standard genome sequencing and annotation.</title>
        <authorList>
            <consortium name="The Broad Institute Genomics Platform"/>
            <consortium name="The Broad Institute Genome Sequencing Center for Infectious Disease"/>
            <person name="Wu L."/>
            <person name="Ma J."/>
        </authorList>
    </citation>
    <scope>NUCLEOTIDE SEQUENCE [LARGE SCALE GENOMIC DNA]</scope>
    <source>
        <strain evidence="11 12">JCM 6833</strain>
    </source>
</reference>
<evidence type="ECO:0000256" key="2">
    <source>
        <dbReference type="ARBA" id="ARBA00012438"/>
    </source>
</evidence>
<keyword evidence="9" id="KW-1133">Transmembrane helix</keyword>
<accession>A0ABN3PKQ7</accession>
<evidence type="ECO:0000256" key="8">
    <source>
        <dbReference type="ARBA" id="ARBA00023012"/>
    </source>
</evidence>
<dbReference type="SUPFAM" id="SSF55874">
    <property type="entry name" value="ATPase domain of HSP90 chaperone/DNA topoisomerase II/histidine kinase"/>
    <property type="match status" value="1"/>
</dbReference>
<keyword evidence="9" id="KW-0472">Membrane</keyword>
<evidence type="ECO:0000313" key="11">
    <source>
        <dbReference type="EMBL" id="GAA2588884.1"/>
    </source>
</evidence>
<evidence type="ECO:0000259" key="10">
    <source>
        <dbReference type="SMART" id="SM00387"/>
    </source>
</evidence>
<comment type="caution">
    <text evidence="11">The sequence shown here is derived from an EMBL/GenBank/DDBJ whole genome shotgun (WGS) entry which is preliminary data.</text>
</comment>
<evidence type="ECO:0000256" key="6">
    <source>
        <dbReference type="ARBA" id="ARBA00022777"/>
    </source>
</evidence>
<dbReference type="Gene3D" id="1.20.5.1930">
    <property type="match status" value="1"/>
</dbReference>
<feature type="transmembrane region" description="Helical" evidence="9">
    <location>
        <begin position="118"/>
        <end position="138"/>
    </location>
</feature>
<dbReference type="Pfam" id="PF07730">
    <property type="entry name" value="HisKA_3"/>
    <property type="match status" value="1"/>
</dbReference>
<keyword evidence="3" id="KW-0597">Phosphoprotein</keyword>
<dbReference type="InterPro" id="IPR003594">
    <property type="entry name" value="HATPase_dom"/>
</dbReference>
<dbReference type="InterPro" id="IPR036890">
    <property type="entry name" value="HATPase_C_sf"/>
</dbReference>
<dbReference type="PANTHER" id="PTHR24421">
    <property type="entry name" value="NITRATE/NITRITE SENSOR PROTEIN NARX-RELATED"/>
    <property type="match status" value="1"/>
</dbReference>
<comment type="catalytic activity">
    <reaction evidence="1">
        <text>ATP + protein L-histidine = ADP + protein N-phospho-L-histidine.</text>
        <dbReference type="EC" id="2.7.13.3"/>
    </reaction>
</comment>
<dbReference type="InterPro" id="IPR011712">
    <property type="entry name" value="Sig_transdc_His_kin_sub3_dim/P"/>
</dbReference>
<keyword evidence="4" id="KW-0808">Transferase</keyword>
<dbReference type="Gene3D" id="3.30.565.10">
    <property type="entry name" value="Histidine kinase-like ATPase, C-terminal domain"/>
    <property type="match status" value="1"/>
</dbReference>
<feature type="transmembrane region" description="Helical" evidence="9">
    <location>
        <begin position="89"/>
        <end position="106"/>
    </location>
</feature>
<protein>
    <recommendedName>
        <fullName evidence="2">histidine kinase</fullName>
        <ecNumber evidence="2">2.7.13.3</ecNumber>
    </recommendedName>
</protein>
<keyword evidence="12" id="KW-1185">Reference proteome</keyword>
<evidence type="ECO:0000256" key="4">
    <source>
        <dbReference type="ARBA" id="ARBA00022679"/>
    </source>
</evidence>
<evidence type="ECO:0000313" key="12">
    <source>
        <dbReference type="Proteomes" id="UP001501509"/>
    </source>
</evidence>
<dbReference type="EC" id="2.7.13.3" evidence="2"/>
<evidence type="ECO:0000256" key="3">
    <source>
        <dbReference type="ARBA" id="ARBA00022553"/>
    </source>
</evidence>
<dbReference type="SMART" id="SM00387">
    <property type="entry name" value="HATPase_c"/>
    <property type="match status" value="1"/>
</dbReference>
<evidence type="ECO:0000256" key="9">
    <source>
        <dbReference type="SAM" id="Phobius"/>
    </source>
</evidence>
<keyword evidence="9" id="KW-0812">Transmembrane</keyword>
<dbReference type="EMBL" id="BAAATD010000002">
    <property type="protein sequence ID" value="GAA2588884.1"/>
    <property type="molecule type" value="Genomic_DNA"/>
</dbReference>
<feature type="domain" description="Histidine kinase/HSP90-like ATPase" evidence="10">
    <location>
        <begin position="252"/>
        <end position="341"/>
    </location>
</feature>
<sequence length="342" mass="35828">MYVTVLVAGLYGQVAGLCHASTPRTAGFVGALAVLLVLEAVGRHRPAALMLAVRAGLYVSVAVLDCSGTGRSLFLLIPFIGYFTLGRRAGYGLAGGCLAAVVAALATRPGWYTDSEAVSDLLMFVIGLVFAIAMATVAHRYADQAAELAIAAERARLARDIHDNVGHHLTVISVQLEKSAAFRTLDPETAAQALEDARESARLALEDVRRSVGGLRTDGRVSLSTALTDMAARFDMGVTVDVTGDESRFDGPALTALYHAAQESLTNARRHAAATKVTVEAVLDGREARLVVTDDGSGFTSTEGFGVRGMRERLELVGGSLRIDSAPGSGTRVTATVPGTSR</sequence>
<dbReference type="CDD" id="cd16917">
    <property type="entry name" value="HATPase_UhpB-NarQ-NarX-like"/>
    <property type="match status" value="1"/>
</dbReference>